<name>B3S798_TRIAD</name>
<dbReference type="GO" id="GO:0005666">
    <property type="term" value="C:RNA polymerase III complex"/>
    <property type="evidence" value="ECO:0000318"/>
    <property type="project" value="GO_Central"/>
</dbReference>
<dbReference type="GeneID" id="6757344"/>
<dbReference type="HAMAP" id="MF_00261">
    <property type="entry name" value="RNApol_arch_Rpo11"/>
    <property type="match status" value="1"/>
</dbReference>
<evidence type="ECO:0000313" key="9">
    <source>
        <dbReference type="EMBL" id="EDV21448.1"/>
    </source>
</evidence>
<gene>
    <name evidence="9" type="ORF">TRIADDRAFT_30263</name>
</gene>
<dbReference type="GO" id="GO:0006383">
    <property type="term" value="P:transcription by RNA polymerase III"/>
    <property type="evidence" value="ECO:0000318"/>
    <property type="project" value="GO_Central"/>
</dbReference>
<keyword evidence="10" id="KW-1185">Reference proteome</keyword>
<proteinExistence type="inferred from homology"/>
<protein>
    <recommendedName>
        <fullName evidence="2">DNA-directed RNA polymerases I and III subunit RPAC2</fullName>
    </recommendedName>
    <alternativeName>
        <fullName evidence="7">DNA-directed RNA polymerase I subunit D</fullName>
    </alternativeName>
</protein>
<reference evidence="9 10" key="1">
    <citation type="journal article" date="2008" name="Nature">
        <title>The Trichoplax genome and the nature of placozoans.</title>
        <authorList>
            <person name="Srivastava M."/>
            <person name="Begovic E."/>
            <person name="Chapman J."/>
            <person name="Putnam N.H."/>
            <person name="Hellsten U."/>
            <person name="Kawashima T."/>
            <person name="Kuo A."/>
            <person name="Mitros T."/>
            <person name="Salamov A."/>
            <person name="Carpenter M.L."/>
            <person name="Signorovitch A.Y."/>
            <person name="Moreno M.A."/>
            <person name="Kamm K."/>
            <person name="Grimwood J."/>
            <person name="Schmutz J."/>
            <person name="Shapiro H."/>
            <person name="Grigoriev I.V."/>
            <person name="Buss L.W."/>
            <person name="Schierwater B."/>
            <person name="Dellaporta S.L."/>
            <person name="Rokhsar D.S."/>
        </authorList>
    </citation>
    <scope>NUCLEOTIDE SEQUENCE [LARGE SCALE GENOMIC DNA]</scope>
    <source>
        <strain evidence="9 10">Grell-BS-1999</strain>
    </source>
</reference>
<evidence type="ECO:0000256" key="4">
    <source>
        <dbReference type="ARBA" id="ARBA00023163"/>
    </source>
</evidence>
<dbReference type="CTD" id="6757344"/>
<dbReference type="STRING" id="10228.B3S798"/>
<dbReference type="PANTHER" id="PTHR13946:SF28">
    <property type="entry name" value="DNA-DIRECTED RNA POLYMERASES I AND III SUBUNIT RPAC2"/>
    <property type="match status" value="1"/>
</dbReference>
<evidence type="ECO:0000256" key="2">
    <source>
        <dbReference type="ARBA" id="ARBA00022079"/>
    </source>
</evidence>
<keyword evidence="4" id="KW-0804">Transcription</keyword>
<evidence type="ECO:0000256" key="7">
    <source>
        <dbReference type="ARBA" id="ARBA00031757"/>
    </source>
</evidence>
<dbReference type="InterPro" id="IPR036603">
    <property type="entry name" value="RBP11-like"/>
</dbReference>
<dbReference type="GO" id="GO:0005736">
    <property type="term" value="C:RNA polymerase I complex"/>
    <property type="evidence" value="ECO:0000318"/>
    <property type="project" value="GO_Central"/>
</dbReference>
<dbReference type="CDD" id="cd07029">
    <property type="entry name" value="RNAP_I_III_AC19"/>
    <property type="match status" value="1"/>
</dbReference>
<dbReference type="InParanoid" id="B3S798"/>
<dbReference type="OMA" id="MRIQMYD"/>
<keyword evidence="5" id="KW-0539">Nucleus</keyword>
<evidence type="ECO:0000256" key="6">
    <source>
        <dbReference type="ARBA" id="ARBA00025751"/>
    </source>
</evidence>
<dbReference type="eggNOG" id="KOG3438">
    <property type="taxonomic scope" value="Eukaryota"/>
</dbReference>
<dbReference type="PhylomeDB" id="B3S798"/>
<keyword evidence="3" id="KW-0240">DNA-directed RNA polymerase</keyword>
<dbReference type="HOGENOM" id="CLU_090381_4_2_1"/>
<dbReference type="AlphaFoldDB" id="B3S798"/>
<dbReference type="SUPFAM" id="SSF55257">
    <property type="entry name" value="RBP11-like subunits of RNA polymerase"/>
    <property type="match status" value="1"/>
</dbReference>
<evidence type="ECO:0000256" key="1">
    <source>
        <dbReference type="ARBA" id="ARBA00004123"/>
    </source>
</evidence>
<dbReference type="FunFam" id="3.30.1360.10:FF:000006">
    <property type="entry name" value="DNA-directed RNA polymerases I and III subunit RPAC2"/>
    <property type="match status" value="1"/>
</dbReference>
<dbReference type="GO" id="GO:0006362">
    <property type="term" value="P:transcription elongation by RNA polymerase I"/>
    <property type="evidence" value="ECO:0000318"/>
    <property type="project" value="GO_Central"/>
</dbReference>
<dbReference type="GO" id="GO:0003899">
    <property type="term" value="F:DNA-directed RNA polymerase activity"/>
    <property type="evidence" value="ECO:0007669"/>
    <property type="project" value="InterPro"/>
</dbReference>
<dbReference type="PANTHER" id="PTHR13946">
    <property type="entry name" value="DNA-DIRECTED RNA POLYMERASE I,II,III"/>
    <property type="match status" value="1"/>
</dbReference>
<dbReference type="GO" id="GO:0046983">
    <property type="term" value="F:protein dimerization activity"/>
    <property type="evidence" value="ECO:0007669"/>
    <property type="project" value="InterPro"/>
</dbReference>
<evidence type="ECO:0000259" key="8">
    <source>
        <dbReference type="Pfam" id="PF13656"/>
    </source>
</evidence>
<sequence length="92" mass="10422">VKASSNRQDCQTFVLHGENHTLGNAVRYLIMKNPETKLCGYSVPHPSQHKINLRIETNNEKDAIEVFRTGLQDLDQVCDHVLKTFDVSIPFG</sequence>
<dbReference type="KEGG" id="tad:TRIADDRAFT_30263"/>
<comment type="similarity">
    <text evidence="6">Belongs to the archaeal Rpo11/eukaryotic RPB11/RPC19 RNA polymerase subunit family.</text>
</comment>
<evidence type="ECO:0000313" key="10">
    <source>
        <dbReference type="Proteomes" id="UP000009022"/>
    </source>
</evidence>
<evidence type="ECO:0000256" key="5">
    <source>
        <dbReference type="ARBA" id="ARBA00023242"/>
    </source>
</evidence>
<dbReference type="Proteomes" id="UP000009022">
    <property type="component" value="Unassembled WGS sequence"/>
</dbReference>
<dbReference type="Pfam" id="PF13656">
    <property type="entry name" value="RNA_pol_L_2"/>
    <property type="match status" value="1"/>
</dbReference>
<dbReference type="InterPro" id="IPR033898">
    <property type="entry name" value="RNAP_AC19"/>
</dbReference>
<accession>B3S798</accession>
<dbReference type="InterPro" id="IPR009025">
    <property type="entry name" value="RBP11-like_dimer"/>
</dbReference>
<dbReference type="EMBL" id="DS985253">
    <property type="protein sequence ID" value="EDV21448.1"/>
    <property type="molecule type" value="Genomic_DNA"/>
</dbReference>
<comment type="subcellular location">
    <subcellularLocation>
        <location evidence="1">Nucleus</location>
    </subcellularLocation>
</comment>
<feature type="non-terminal residue" evidence="9">
    <location>
        <position position="1"/>
    </location>
</feature>
<dbReference type="InterPro" id="IPR022905">
    <property type="entry name" value="Rpo11-like"/>
</dbReference>
<dbReference type="RefSeq" id="XP_002116048.1">
    <property type="nucleotide sequence ID" value="XM_002116012.1"/>
</dbReference>
<feature type="domain" description="DNA-directed RNA polymerase RBP11-like dimerisation" evidence="8">
    <location>
        <begin position="11"/>
        <end position="83"/>
    </location>
</feature>
<organism evidence="9 10">
    <name type="scientific">Trichoplax adhaerens</name>
    <name type="common">Trichoplax reptans</name>
    <dbReference type="NCBI Taxonomy" id="10228"/>
    <lineage>
        <taxon>Eukaryota</taxon>
        <taxon>Metazoa</taxon>
        <taxon>Placozoa</taxon>
        <taxon>Uniplacotomia</taxon>
        <taxon>Trichoplacea</taxon>
        <taxon>Trichoplacidae</taxon>
        <taxon>Trichoplax</taxon>
    </lineage>
</organism>
<evidence type="ECO:0000256" key="3">
    <source>
        <dbReference type="ARBA" id="ARBA00022478"/>
    </source>
</evidence>
<dbReference type="OrthoDB" id="510325at2759"/>
<dbReference type="Gene3D" id="3.30.1360.10">
    <property type="entry name" value="RNA polymerase, RBP11-like subunit"/>
    <property type="match status" value="1"/>
</dbReference>